<dbReference type="RefSeq" id="WP_225276834.1">
    <property type="nucleotide sequence ID" value="NZ_BMNK01000001.1"/>
</dbReference>
<feature type="domain" description="N-acetyltransferase" evidence="1">
    <location>
        <begin position="14"/>
        <end position="175"/>
    </location>
</feature>
<dbReference type="PANTHER" id="PTHR43610:SF1">
    <property type="entry name" value="N-ACETYLTRANSFERASE DOMAIN-CONTAINING PROTEIN"/>
    <property type="match status" value="1"/>
</dbReference>
<evidence type="ECO:0000313" key="2">
    <source>
        <dbReference type="EMBL" id="GGP01183.1"/>
    </source>
</evidence>
<dbReference type="Pfam" id="PF13302">
    <property type="entry name" value="Acetyltransf_3"/>
    <property type="match status" value="1"/>
</dbReference>
<organism evidence="2 3">
    <name type="scientific">Nonomuraea glycinis</name>
    <dbReference type="NCBI Taxonomy" id="2047744"/>
    <lineage>
        <taxon>Bacteria</taxon>
        <taxon>Bacillati</taxon>
        <taxon>Actinomycetota</taxon>
        <taxon>Actinomycetes</taxon>
        <taxon>Streptosporangiales</taxon>
        <taxon>Streptosporangiaceae</taxon>
        <taxon>Nonomuraea</taxon>
    </lineage>
</organism>
<dbReference type="SUPFAM" id="SSF55729">
    <property type="entry name" value="Acyl-CoA N-acyltransferases (Nat)"/>
    <property type="match status" value="1"/>
</dbReference>
<accession>A0A918A0Q1</accession>
<gene>
    <name evidence="2" type="ORF">GCM10012278_03750</name>
</gene>
<comment type="caution">
    <text evidence="2">The sequence shown here is derived from an EMBL/GenBank/DDBJ whole genome shotgun (WGS) entry which is preliminary data.</text>
</comment>
<protein>
    <submittedName>
        <fullName evidence="2">Acetyltransferase</fullName>
    </submittedName>
</protein>
<keyword evidence="3" id="KW-1185">Reference proteome</keyword>
<dbReference type="AlphaFoldDB" id="A0A918A0Q1"/>
<proteinExistence type="predicted"/>
<dbReference type="InterPro" id="IPR016181">
    <property type="entry name" value="Acyl_CoA_acyltransferase"/>
</dbReference>
<dbReference type="EMBL" id="BMNK01000001">
    <property type="protein sequence ID" value="GGP01183.1"/>
    <property type="molecule type" value="Genomic_DNA"/>
</dbReference>
<reference evidence="2" key="2">
    <citation type="submission" date="2020-09" db="EMBL/GenBank/DDBJ databases">
        <authorList>
            <person name="Sun Q."/>
            <person name="Zhou Y."/>
        </authorList>
    </citation>
    <scope>NUCLEOTIDE SEQUENCE</scope>
    <source>
        <strain evidence="2">CGMCC 4.7430</strain>
    </source>
</reference>
<reference evidence="2" key="1">
    <citation type="journal article" date="2014" name="Int. J. Syst. Evol. Microbiol.">
        <title>Complete genome sequence of Corynebacterium casei LMG S-19264T (=DSM 44701T), isolated from a smear-ripened cheese.</title>
        <authorList>
            <consortium name="US DOE Joint Genome Institute (JGI-PGF)"/>
            <person name="Walter F."/>
            <person name="Albersmeier A."/>
            <person name="Kalinowski J."/>
            <person name="Ruckert C."/>
        </authorList>
    </citation>
    <scope>NUCLEOTIDE SEQUENCE</scope>
    <source>
        <strain evidence="2">CGMCC 4.7430</strain>
    </source>
</reference>
<dbReference type="InterPro" id="IPR000182">
    <property type="entry name" value="GNAT_dom"/>
</dbReference>
<evidence type="ECO:0000259" key="1">
    <source>
        <dbReference type="PROSITE" id="PS51186"/>
    </source>
</evidence>
<dbReference type="GO" id="GO:0016747">
    <property type="term" value="F:acyltransferase activity, transferring groups other than amino-acyl groups"/>
    <property type="evidence" value="ECO:0007669"/>
    <property type="project" value="InterPro"/>
</dbReference>
<dbReference type="Gene3D" id="3.40.630.30">
    <property type="match status" value="1"/>
</dbReference>
<dbReference type="Proteomes" id="UP000660745">
    <property type="component" value="Unassembled WGS sequence"/>
</dbReference>
<name>A0A918A0Q1_9ACTN</name>
<dbReference type="PROSITE" id="PS51186">
    <property type="entry name" value="GNAT"/>
    <property type="match status" value="1"/>
</dbReference>
<evidence type="ECO:0000313" key="3">
    <source>
        <dbReference type="Proteomes" id="UP000660745"/>
    </source>
</evidence>
<dbReference type="PANTHER" id="PTHR43610">
    <property type="entry name" value="BLL6696 PROTEIN"/>
    <property type="match status" value="1"/>
</dbReference>
<sequence length="185" mass="20512">MMFAAKPTLVGELVTLRPVGPEHADGLHELVTDPEVRRLTGSHGEIAAEAGRRWYATRGEHDDRLDLAITVAGDYVGEVVLNELDTANLSCNLRIALIGARVFGRGYGGEALSLLLDHAFGTTPLHRISLDVFSFNERAKHVYKKAGFVEEGVLRDALRWDGEWYDSVIMSILRSDWQARSQTLP</sequence>